<dbReference type="InterPro" id="IPR029057">
    <property type="entry name" value="PRTase-like"/>
</dbReference>
<sequence>MKKFRELILDLLFPIQCFGCGKFNVWLCQDCFGKIEINKVDKSYFLFENQVLLDGVWVAADYSQVLIQKILHSYKYNFVADLGEVVADLLIQFFSQVVSDELVFDLVIPVPLAKKRIIWRGFNQAEILAQKISQQFGWMFQAKVLIRRRYTRPQVGLKAAERKVNLQEAFKVTEPQLIRDKKILLVDDVITTGTTMSECARVLKQAGAKEVLGLVLAKG</sequence>
<accession>A0A1G1Y6P8</accession>
<dbReference type="PANTHER" id="PTHR47505:SF1">
    <property type="entry name" value="DNA UTILIZATION PROTEIN YHGH"/>
    <property type="match status" value="1"/>
</dbReference>
<feature type="domain" description="Phosphoribosyltransferase" evidence="2">
    <location>
        <begin position="126"/>
        <end position="212"/>
    </location>
</feature>
<evidence type="ECO:0000259" key="2">
    <source>
        <dbReference type="Pfam" id="PF00156"/>
    </source>
</evidence>
<evidence type="ECO:0000313" key="4">
    <source>
        <dbReference type="Proteomes" id="UP000178747"/>
    </source>
</evidence>
<dbReference type="Gene3D" id="3.40.50.2020">
    <property type="match status" value="1"/>
</dbReference>
<dbReference type="Pfam" id="PF00156">
    <property type="entry name" value="Pribosyltran"/>
    <property type="match status" value="1"/>
</dbReference>
<dbReference type="EMBL" id="MHIH01000002">
    <property type="protein sequence ID" value="OGY47978.1"/>
    <property type="molecule type" value="Genomic_DNA"/>
</dbReference>
<dbReference type="PANTHER" id="PTHR47505">
    <property type="entry name" value="DNA UTILIZATION PROTEIN YHGH"/>
    <property type="match status" value="1"/>
</dbReference>
<evidence type="ECO:0000313" key="3">
    <source>
        <dbReference type="EMBL" id="OGY47978.1"/>
    </source>
</evidence>
<name>A0A1G1Y6P8_9BACT</name>
<proteinExistence type="inferred from homology"/>
<protein>
    <recommendedName>
        <fullName evidence="2">Phosphoribosyltransferase domain-containing protein</fullName>
    </recommendedName>
</protein>
<evidence type="ECO:0000256" key="1">
    <source>
        <dbReference type="ARBA" id="ARBA00008007"/>
    </source>
</evidence>
<dbReference type="CDD" id="cd06223">
    <property type="entry name" value="PRTases_typeI"/>
    <property type="match status" value="1"/>
</dbReference>
<dbReference type="Proteomes" id="UP000178747">
    <property type="component" value="Unassembled WGS sequence"/>
</dbReference>
<comment type="caution">
    <text evidence="3">The sequence shown here is derived from an EMBL/GenBank/DDBJ whole genome shotgun (WGS) entry which is preliminary data.</text>
</comment>
<dbReference type="AlphaFoldDB" id="A0A1G1Y6P8"/>
<dbReference type="InterPro" id="IPR000836">
    <property type="entry name" value="PRTase_dom"/>
</dbReference>
<comment type="similarity">
    <text evidence="1">Belongs to the ComF/GntX family.</text>
</comment>
<dbReference type="SUPFAM" id="SSF53271">
    <property type="entry name" value="PRTase-like"/>
    <property type="match status" value="1"/>
</dbReference>
<organism evidence="3 4">
    <name type="scientific">Candidatus Buchananbacteria bacterium RIFCSPHIGHO2_02_FULL_38_8</name>
    <dbReference type="NCBI Taxonomy" id="1797538"/>
    <lineage>
        <taxon>Bacteria</taxon>
        <taxon>Candidatus Buchananiibacteriota</taxon>
    </lineage>
</organism>
<dbReference type="InterPro" id="IPR051910">
    <property type="entry name" value="ComF/GntX_DNA_util-trans"/>
</dbReference>
<gene>
    <name evidence="3" type="ORF">A3J62_00300</name>
</gene>
<reference evidence="3 4" key="1">
    <citation type="journal article" date="2016" name="Nat. Commun.">
        <title>Thousands of microbial genomes shed light on interconnected biogeochemical processes in an aquifer system.</title>
        <authorList>
            <person name="Anantharaman K."/>
            <person name="Brown C.T."/>
            <person name="Hug L.A."/>
            <person name="Sharon I."/>
            <person name="Castelle C.J."/>
            <person name="Probst A.J."/>
            <person name="Thomas B.C."/>
            <person name="Singh A."/>
            <person name="Wilkins M.J."/>
            <person name="Karaoz U."/>
            <person name="Brodie E.L."/>
            <person name="Williams K.H."/>
            <person name="Hubbard S.S."/>
            <person name="Banfield J.F."/>
        </authorList>
    </citation>
    <scope>NUCLEOTIDE SEQUENCE [LARGE SCALE GENOMIC DNA]</scope>
</reference>